<organism evidence="1">
    <name type="scientific">Anguilla anguilla</name>
    <name type="common">European freshwater eel</name>
    <name type="synonym">Muraena anguilla</name>
    <dbReference type="NCBI Taxonomy" id="7936"/>
    <lineage>
        <taxon>Eukaryota</taxon>
        <taxon>Metazoa</taxon>
        <taxon>Chordata</taxon>
        <taxon>Craniata</taxon>
        <taxon>Vertebrata</taxon>
        <taxon>Euteleostomi</taxon>
        <taxon>Actinopterygii</taxon>
        <taxon>Neopterygii</taxon>
        <taxon>Teleostei</taxon>
        <taxon>Anguilliformes</taxon>
        <taxon>Anguillidae</taxon>
        <taxon>Anguilla</taxon>
    </lineage>
</organism>
<protein>
    <submittedName>
        <fullName evidence="1">Uncharacterized protein</fullName>
    </submittedName>
</protein>
<dbReference type="EMBL" id="GBXM01055106">
    <property type="protein sequence ID" value="JAH53471.1"/>
    <property type="molecule type" value="Transcribed_RNA"/>
</dbReference>
<dbReference type="AlphaFoldDB" id="A0A0E9TIQ3"/>
<accession>A0A0E9TIQ3</accession>
<reference evidence="1" key="2">
    <citation type="journal article" date="2015" name="Fish Shellfish Immunol.">
        <title>Early steps in the European eel (Anguilla anguilla)-Vibrio vulnificus interaction in the gills: Role of the RtxA13 toxin.</title>
        <authorList>
            <person name="Callol A."/>
            <person name="Pajuelo D."/>
            <person name="Ebbesson L."/>
            <person name="Teles M."/>
            <person name="MacKenzie S."/>
            <person name="Amaro C."/>
        </authorList>
    </citation>
    <scope>NUCLEOTIDE SEQUENCE</scope>
</reference>
<reference evidence="1" key="1">
    <citation type="submission" date="2014-11" db="EMBL/GenBank/DDBJ databases">
        <authorList>
            <person name="Amaro Gonzalez C."/>
        </authorList>
    </citation>
    <scope>NUCLEOTIDE SEQUENCE</scope>
</reference>
<name>A0A0E9TIQ3_ANGAN</name>
<proteinExistence type="predicted"/>
<sequence>MCCNTERTGPGPADSSSSLSVWGWDPWSRQAAEKWILIQM</sequence>
<evidence type="ECO:0000313" key="1">
    <source>
        <dbReference type="EMBL" id="JAH53471.1"/>
    </source>
</evidence>